<evidence type="ECO:0000313" key="3">
    <source>
        <dbReference type="Proteomes" id="UP000253426"/>
    </source>
</evidence>
<dbReference type="AlphaFoldDB" id="A0A366HSW7"/>
<feature type="region of interest" description="Disordered" evidence="1">
    <location>
        <begin position="1"/>
        <end position="118"/>
    </location>
</feature>
<proteinExistence type="predicted"/>
<protein>
    <submittedName>
        <fullName evidence="2">Uncharacterized protein</fullName>
    </submittedName>
</protein>
<evidence type="ECO:0000256" key="1">
    <source>
        <dbReference type="SAM" id="MobiDB-lite"/>
    </source>
</evidence>
<reference evidence="2 3" key="1">
    <citation type="submission" date="2018-06" db="EMBL/GenBank/DDBJ databases">
        <title>Genomic Encyclopedia of Type Strains, Phase IV (KMG-IV): sequencing the most valuable type-strain genomes for metagenomic binning, comparative biology and taxonomic classification.</title>
        <authorList>
            <person name="Goeker M."/>
        </authorList>
    </citation>
    <scope>NUCLEOTIDE SEQUENCE [LARGE SCALE GENOMIC DNA]</scope>
    <source>
        <strain evidence="2 3">DSM 25532</strain>
    </source>
</reference>
<dbReference type="Proteomes" id="UP000253426">
    <property type="component" value="Unassembled WGS sequence"/>
</dbReference>
<keyword evidence="3" id="KW-1185">Reference proteome</keyword>
<feature type="compositionally biased region" description="Polar residues" evidence="1">
    <location>
        <begin position="36"/>
        <end position="48"/>
    </location>
</feature>
<comment type="caution">
    <text evidence="2">The sequence shown here is derived from an EMBL/GenBank/DDBJ whole genome shotgun (WGS) entry which is preliminary data.</text>
</comment>
<feature type="compositionally biased region" description="Basic residues" evidence="1">
    <location>
        <begin position="105"/>
        <end position="118"/>
    </location>
</feature>
<evidence type="ECO:0000313" key="2">
    <source>
        <dbReference type="EMBL" id="RBP45787.1"/>
    </source>
</evidence>
<organism evidence="2 3">
    <name type="scientific">Roseimicrobium gellanilyticum</name>
    <dbReference type="NCBI Taxonomy" id="748857"/>
    <lineage>
        <taxon>Bacteria</taxon>
        <taxon>Pseudomonadati</taxon>
        <taxon>Verrucomicrobiota</taxon>
        <taxon>Verrucomicrobiia</taxon>
        <taxon>Verrucomicrobiales</taxon>
        <taxon>Verrucomicrobiaceae</taxon>
        <taxon>Roseimicrobium</taxon>
    </lineage>
</organism>
<dbReference type="EMBL" id="QNRR01000002">
    <property type="protein sequence ID" value="RBP45787.1"/>
    <property type="molecule type" value="Genomic_DNA"/>
</dbReference>
<sequence length="118" mass="12749">MQRGPFLFTPCAVGGASPSPSTLAGIRDVLIRRRNINMNAKPKTSPSPSRDRSNANDSRQIPTPHTQNHVTSMSSSGSDAPMDENFVNDDIIEENSHVIPPTKKSVSKRPGKGKSSRP</sequence>
<accession>A0A366HSW7</accession>
<gene>
    <name evidence="2" type="ORF">DES53_102169</name>
</gene>
<feature type="compositionally biased region" description="Polar residues" evidence="1">
    <location>
        <begin position="55"/>
        <end position="78"/>
    </location>
</feature>
<name>A0A366HSW7_9BACT</name>